<feature type="domain" description="Polymerase beta nucleotidyltransferase" evidence="1">
    <location>
        <begin position="19"/>
        <end position="56"/>
    </location>
</feature>
<dbReference type="InterPro" id="IPR041633">
    <property type="entry name" value="Polbeta"/>
</dbReference>
<dbReference type="HOGENOM" id="CLU_110651_0_0_6"/>
<dbReference type="InterPro" id="IPR043519">
    <property type="entry name" value="NT_sf"/>
</dbReference>
<dbReference type="eggNOG" id="COG1708">
    <property type="taxonomic scope" value="Bacteria"/>
</dbReference>
<name>G9EJ56_9GAMM</name>
<dbReference type="STRING" id="658187.LDG_5213"/>
<dbReference type="SUPFAM" id="SSF81301">
    <property type="entry name" value="Nucleotidyltransferase"/>
    <property type="match status" value="1"/>
</dbReference>
<protein>
    <recommendedName>
        <fullName evidence="1">Polymerase beta nucleotidyltransferase domain-containing protein</fullName>
    </recommendedName>
</protein>
<sequence>MSQNKDTKLDDPVIKALYDELSNQYSCHTIILYGSRAIGKATSTSDYDLAGIFKEGKMSRISRFDPTHQVFIDLFIYPESAFHSIQEEHLIMHDGIVLKEKEQFGTSLLKQINAMVLIPPQLAEYELEVRRVWYEKMLMRAKISDVDGTYRRVWIVHTLIEDYFAFRHLRYLGPKKSFEYLRENDGNVLKLYESVLNNMRDIEQLEQLIKVVLKTSNDVVGITQKN</sequence>
<dbReference type="GO" id="GO:0016779">
    <property type="term" value="F:nucleotidyltransferase activity"/>
    <property type="evidence" value="ECO:0007669"/>
    <property type="project" value="InterPro"/>
</dbReference>
<dbReference type="EMBL" id="JH413796">
    <property type="protein sequence ID" value="EHL32622.1"/>
    <property type="molecule type" value="Genomic_DNA"/>
</dbReference>
<dbReference type="Pfam" id="PF18765">
    <property type="entry name" value="Polbeta"/>
    <property type="match status" value="1"/>
</dbReference>
<dbReference type="Gene3D" id="3.30.460.10">
    <property type="entry name" value="Beta Polymerase, domain 2"/>
    <property type="match status" value="1"/>
</dbReference>
<evidence type="ECO:0000313" key="2">
    <source>
        <dbReference type="EMBL" id="EHL32622.1"/>
    </source>
</evidence>
<gene>
    <name evidence="2" type="ORF">LDG_5213</name>
</gene>
<accession>G9EJ56</accession>
<organism evidence="2 3">
    <name type="scientific">Legionella drancourtii LLAP12</name>
    <dbReference type="NCBI Taxonomy" id="658187"/>
    <lineage>
        <taxon>Bacteria</taxon>
        <taxon>Pseudomonadati</taxon>
        <taxon>Pseudomonadota</taxon>
        <taxon>Gammaproteobacteria</taxon>
        <taxon>Legionellales</taxon>
        <taxon>Legionellaceae</taxon>
        <taxon>Legionella</taxon>
    </lineage>
</organism>
<evidence type="ECO:0000259" key="1">
    <source>
        <dbReference type="Pfam" id="PF18765"/>
    </source>
</evidence>
<reference evidence="2 3" key="1">
    <citation type="journal article" date="2011" name="BMC Genomics">
        <title>Insight into cross-talk between intra-amoebal pathogens.</title>
        <authorList>
            <person name="Gimenez G."/>
            <person name="Bertelli C."/>
            <person name="Moliner C."/>
            <person name="Robert C."/>
            <person name="Raoult D."/>
            <person name="Fournier P.E."/>
            <person name="Greub G."/>
        </authorList>
    </citation>
    <scope>NUCLEOTIDE SEQUENCE [LARGE SCALE GENOMIC DNA]</scope>
    <source>
        <strain evidence="2 3">LLAP12</strain>
    </source>
</reference>
<evidence type="ECO:0000313" key="3">
    <source>
        <dbReference type="Proteomes" id="UP000002770"/>
    </source>
</evidence>
<dbReference type="RefSeq" id="WP_006869203.1">
    <property type="nucleotide sequence ID" value="NZ_JH413796.1"/>
</dbReference>
<keyword evidence="3" id="KW-1185">Reference proteome</keyword>
<dbReference type="OrthoDB" id="1701798at2"/>
<dbReference type="InParanoid" id="G9EJ56"/>
<dbReference type="Proteomes" id="UP000002770">
    <property type="component" value="Unassembled WGS sequence"/>
</dbReference>
<dbReference type="CDD" id="cd05403">
    <property type="entry name" value="NT_KNTase_like"/>
    <property type="match status" value="1"/>
</dbReference>
<proteinExistence type="predicted"/>
<dbReference type="AlphaFoldDB" id="G9EJ56"/>